<comment type="caution">
    <text evidence="1">The sequence shown here is derived from an EMBL/GenBank/DDBJ whole genome shotgun (WGS) entry which is preliminary data.</text>
</comment>
<keyword evidence="2" id="KW-1185">Reference proteome</keyword>
<sequence>MLDSTTDITGKKQVGVLIRILGEEMKPKSKYLIVEELTGPSTSLAYLRLLEEIAEKTTVPMNRLISVATDGEATMSGSQNGLWILLSETFEVQVAQNCSAHRTQLVLHHTLKTPYCSGFSMVFTQWHNFAVYLSRSSSRKAEFLNVQHDLGEKVSSIPTGARTRWFSQFQTAKAILSHFPGVYWYILSTEDEAVVQYQNLLTNTQYIRLYCLTMLCKPLFYFTKFLQEKDLTFISYARYYAATKKKLKCQSQLENVFFSAKESMRSLGLLPDLSPLLESLLKTEVKLLSQRLLTEFRTLFENDPDERVIRHLSPFKVIRPGRTIKTTAAFFHISSLLLPTKDHMALQRPETISNLEAHFRSVITQFSPTDSFSIPPCRFVQSECLDLRVQTILQNLLVQAFVTCDMERLFSQLKLIKSDIRTRLSQAQLNMRIHRKVEGSPILDNSQLSEEVSQFKARTHHFRMMCNATPASPNKKEAYFLESESSIANKPLGNA</sequence>
<organism evidence="1 2">
    <name type="scientific">Blattamonas nauphoetae</name>
    <dbReference type="NCBI Taxonomy" id="2049346"/>
    <lineage>
        <taxon>Eukaryota</taxon>
        <taxon>Metamonada</taxon>
        <taxon>Preaxostyla</taxon>
        <taxon>Oxymonadida</taxon>
        <taxon>Blattamonas</taxon>
    </lineage>
</organism>
<name>A0ABQ9XR37_9EUKA</name>
<dbReference type="PANTHER" id="PTHR46880">
    <property type="entry name" value="RAS-ASSOCIATING DOMAIN-CONTAINING PROTEIN"/>
    <property type="match status" value="1"/>
</dbReference>
<dbReference type="EMBL" id="JARBJD010000086">
    <property type="protein sequence ID" value="KAK2953853.1"/>
    <property type="molecule type" value="Genomic_DNA"/>
</dbReference>
<proteinExistence type="predicted"/>
<evidence type="ECO:0000313" key="1">
    <source>
        <dbReference type="EMBL" id="KAK2953853.1"/>
    </source>
</evidence>
<evidence type="ECO:0008006" key="3">
    <source>
        <dbReference type="Google" id="ProtNLM"/>
    </source>
</evidence>
<gene>
    <name evidence="1" type="ORF">BLNAU_11256</name>
</gene>
<accession>A0ABQ9XR37</accession>
<dbReference type="SUPFAM" id="SSF53098">
    <property type="entry name" value="Ribonuclease H-like"/>
    <property type="match status" value="1"/>
</dbReference>
<protein>
    <recommendedName>
        <fullName evidence="3">DUF4371 domain-containing protein</fullName>
    </recommendedName>
</protein>
<evidence type="ECO:0000313" key="2">
    <source>
        <dbReference type="Proteomes" id="UP001281761"/>
    </source>
</evidence>
<dbReference type="Proteomes" id="UP001281761">
    <property type="component" value="Unassembled WGS sequence"/>
</dbReference>
<dbReference type="InterPro" id="IPR012337">
    <property type="entry name" value="RNaseH-like_sf"/>
</dbReference>
<dbReference type="PANTHER" id="PTHR46880:SF5">
    <property type="entry name" value="DUF4371 DOMAIN-CONTAINING PROTEIN"/>
    <property type="match status" value="1"/>
</dbReference>
<reference evidence="1 2" key="1">
    <citation type="journal article" date="2022" name="bioRxiv">
        <title>Genomics of Preaxostyla Flagellates Illuminates Evolutionary Transitions and the Path Towards Mitochondrial Loss.</title>
        <authorList>
            <person name="Novak L.V.F."/>
            <person name="Treitli S.C."/>
            <person name="Pyrih J."/>
            <person name="Halakuc P."/>
            <person name="Pipaliya S.V."/>
            <person name="Vacek V."/>
            <person name="Brzon O."/>
            <person name="Soukal P."/>
            <person name="Eme L."/>
            <person name="Dacks J.B."/>
            <person name="Karnkowska A."/>
            <person name="Elias M."/>
            <person name="Hampl V."/>
        </authorList>
    </citation>
    <scope>NUCLEOTIDE SEQUENCE [LARGE SCALE GENOMIC DNA]</scope>
    <source>
        <strain evidence="1">NAU3</strain>
        <tissue evidence="1">Gut</tissue>
    </source>
</reference>